<accession>A0A386AZ13</accession>
<reference evidence="1" key="2">
    <citation type="journal article" date="2019" name="Mol. Phylogenet. Evol.">
        <title>Reassessment of the classification of bryopsidales (chlorophyta) based on chloroplast phylogenomic analyses.</title>
        <authorList>
            <person name="Cremen M.C."/>
            <person name="Leliaert F."/>
            <person name="West J."/>
            <person name="Lam D.W."/>
            <person name="Shimada S."/>
            <person name="Lopez-Bautista J.M."/>
            <person name="Verbruggen H."/>
        </authorList>
    </citation>
    <scope>NUCLEOTIDE SEQUENCE</scope>
</reference>
<reference evidence="1" key="1">
    <citation type="submission" date="2018-07" db="EMBL/GenBank/DDBJ databases">
        <authorList>
            <person name="Quirk P.G."/>
            <person name="Krulwich T.A."/>
        </authorList>
    </citation>
    <scope>NUCLEOTIDE SEQUENCE</scope>
</reference>
<organism evidence="1">
    <name type="scientific">Halimeda minima</name>
    <dbReference type="NCBI Taxonomy" id="170427"/>
    <lineage>
        <taxon>Eukaryota</taxon>
        <taxon>Viridiplantae</taxon>
        <taxon>Chlorophyta</taxon>
        <taxon>core chlorophytes</taxon>
        <taxon>Ulvophyceae</taxon>
        <taxon>TCBD clade</taxon>
        <taxon>Bryopsidales</taxon>
        <taxon>Halimedineae</taxon>
        <taxon>Halimedaceae</taxon>
        <taxon>Halimedeae</taxon>
        <taxon>Halimeda</taxon>
    </lineage>
</organism>
<keyword evidence="1" id="KW-0689">Ribosomal protein</keyword>
<geneLocation type="chloroplast" evidence="1"/>
<dbReference type="InterPro" id="IPR008991">
    <property type="entry name" value="Translation_prot_SH3-like_sf"/>
</dbReference>
<dbReference type="EMBL" id="MH591101">
    <property type="protein sequence ID" value="AYC64684.1"/>
    <property type="molecule type" value="Genomic_DNA"/>
</dbReference>
<dbReference type="SUPFAM" id="SSF50104">
    <property type="entry name" value="Translation proteins SH3-like domain"/>
    <property type="match status" value="1"/>
</dbReference>
<proteinExistence type="predicted"/>
<sequence length="99" mass="11253">MGDSIKVGVVFNERRLQFFTGIVTKIHGHKITLYQPGIERIFSYKNPQINTFLIMPPMGAQAVPKRRSKSRKILWRGAAAARLRRGPQRKIAPPPTTSR</sequence>
<protein>
    <submittedName>
        <fullName evidence="1">Ribosomal protein L19</fullName>
    </submittedName>
</protein>
<evidence type="ECO:0000313" key="1">
    <source>
        <dbReference type="EMBL" id="AYC64684.1"/>
    </source>
</evidence>
<dbReference type="AlphaFoldDB" id="A0A386AZ13"/>
<keyword evidence="1" id="KW-0934">Plastid</keyword>
<name>A0A386AZ13_9CHLO</name>
<keyword evidence="1" id="KW-0150">Chloroplast</keyword>
<keyword evidence="1" id="KW-0687">Ribonucleoprotein</keyword>
<dbReference type="GO" id="GO:0005840">
    <property type="term" value="C:ribosome"/>
    <property type="evidence" value="ECO:0007669"/>
    <property type="project" value="UniProtKB-KW"/>
</dbReference>
<gene>
    <name evidence="1" type="primary">rpl19</name>
</gene>